<comment type="similarity">
    <text evidence="2">Belongs to the major facilitator superfamily. Monocarboxylate porter (TC 2.A.1.13) family.</text>
</comment>
<dbReference type="GO" id="GO:0022857">
    <property type="term" value="F:transmembrane transporter activity"/>
    <property type="evidence" value="ECO:0007669"/>
    <property type="project" value="InterPro"/>
</dbReference>
<feature type="transmembrane region" description="Helical" evidence="3">
    <location>
        <begin position="258"/>
        <end position="277"/>
    </location>
</feature>
<keyword evidence="3" id="KW-0812">Transmembrane</keyword>
<feature type="transmembrane region" description="Helical" evidence="3">
    <location>
        <begin position="392"/>
        <end position="412"/>
    </location>
</feature>
<dbReference type="Proteomes" id="UP000800094">
    <property type="component" value="Unassembled WGS sequence"/>
</dbReference>
<evidence type="ECO:0000256" key="1">
    <source>
        <dbReference type="ARBA" id="ARBA00004141"/>
    </source>
</evidence>
<accession>A0A6A6IWP4</accession>
<keyword evidence="3" id="KW-1133">Transmembrane helix</keyword>
<feature type="non-terminal residue" evidence="4">
    <location>
        <position position="1"/>
    </location>
</feature>
<feature type="transmembrane region" description="Helical" evidence="3">
    <location>
        <begin position="211"/>
        <end position="238"/>
    </location>
</feature>
<feature type="transmembrane region" description="Helical" evidence="3">
    <location>
        <begin position="105"/>
        <end position="126"/>
    </location>
</feature>
<dbReference type="InterPro" id="IPR050327">
    <property type="entry name" value="Proton-linked_MCT"/>
</dbReference>
<feature type="transmembrane region" description="Helical" evidence="3">
    <location>
        <begin position="79"/>
        <end position="99"/>
    </location>
</feature>
<feature type="transmembrane region" description="Helical" evidence="3">
    <location>
        <begin position="138"/>
        <end position="158"/>
    </location>
</feature>
<name>A0A6A6IWP4_9PLEO</name>
<dbReference type="AlphaFoldDB" id="A0A6A6IWP4"/>
<evidence type="ECO:0000256" key="2">
    <source>
        <dbReference type="ARBA" id="ARBA00006727"/>
    </source>
</evidence>
<dbReference type="GO" id="GO:0016020">
    <property type="term" value="C:membrane"/>
    <property type="evidence" value="ECO:0007669"/>
    <property type="project" value="UniProtKB-SubCell"/>
</dbReference>
<dbReference type="PANTHER" id="PTHR11360">
    <property type="entry name" value="MONOCARBOXYLATE TRANSPORTER"/>
    <property type="match status" value="1"/>
</dbReference>
<reference evidence="4" key="1">
    <citation type="journal article" date="2020" name="Stud. Mycol.">
        <title>101 Dothideomycetes genomes: a test case for predicting lifestyles and emergence of pathogens.</title>
        <authorList>
            <person name="Haridas S."/>
            <person name="Albert R."/>
            <person name="Binder M."/>
            <person name="Bloem J."/>
            <person name="Labutti K."/>
            <person name="Salamov A."/>
            <person name="Andreopoulos B."/>
            <person name="Baker S."/>
            <person name="Barry K."/>
            <person name="Bills G."/>
            <person name="Bluhm B."/>
            <person name="Cannon C."/>
            <person name="Castanera R."/>
            <person name="Culley D."/>
            <person name="Daum C."/>
            <person name="Ezra D."/>
            <person name="Gonzalez J."/>
            <person name="Henrissat B."/>
            <person name="Kuo A."/>
            <person name="Liang C."/>
            <person name="Lipzen A."/>
            <person name="Lutzoni F."/>
            <person name="Magnuson J."/>
            <person name="Mondo S."/>
            <person name="Nolan M."/>
            <person name="Ohm R."/>
            <person name="Pangilinan J."/>
            <person name="Park H.-J."/>
            <person name="Ramirez L."/>
            <person name="Alfaro M."/>
            <person name="Sun H."/>
            <person name="Tritt A."/>
            <person name="Yoshinaga Y."/>
            <person name="Zwiers L.-H."/>
            <person name="Turgeon B."/>
            <person name="Goodwin S."/>
            <person name="Spatafora J."/>
            <person name="Crous P."/>
            <person name="Grigoriev I."/>
        </authorList>
    </citation>
    <scope>NUCLEOTIDE SEQUENCE</scope>
    <source>
        <strain evidence="4">CBS 122368</strain>
    </source>
</reference>
<feature type="transmembrane region" description="Helical" evidence="3">
    <location>
        <begin position="284"/>
        <end position="302"/>
    </location>
</feature>
<feature type="transmembrane region" description="Helical" evidence="3">
    <location>
        <begin position="12"/>
        <end position="37"/>
    </location>
</feature>
<feature type="transmembrane region" description="Helical" evidence="3">
    <location>
        <begin position="170"/>
        <end position="190"/>
    </location>
</feature>
<organism evidence="4 5">
    <name type="scientific">Trematosphaeria pertusa</name>
    <dbReference type="NCBI Taxonomy" id="390896"/>
    <lineage>
        <taxon>Eukaryota</taxon>
        <taxon>Fungi</taxon>
        <taxon>Dikarya</taxon>
        <taxon>Ascomycota</taxon>
        <taxon>Pezizomycotina</taxon>
        <taxon>Dothideomycetes</taxon>
        <taxon>Pleosporomycetidae</taxon>
        <taxon>Pleosporales</taxon>
        <taxon>Massarineae</taxon>
        <taxon>Trematosphaeriaceae</taxon>
        <taxon>Trematosphaeria</taxon>
    </lineage>
</organism>
<dbReference type="OrthoDB" id="2213137at2759"/>
<dbReference type="PANTHER" id="PTHR11360:SF287">
    <property type="entry name" value="MFS MONOCARBOXYLATE TRANSPORTER"/>
    <property type="match status" value="1"/>
</dbReference>
<dbReference type="Gene3D" id="1.20.1250.20">
    <property type="entry name" value="MFS general substrate transporter like domains"/>
    <property type="match status" value="2"/>
</dbReference>
<keyword evidence="5" id="KW-1185">Reference proteome</keyword>
<comment type="subcellular location">
    <subcellularLocation>
        <location evidence="1">Membrane</location>
        <topology evidence="1">Multi-pass membrane protein</topology>
    </subcellularLocation>
</comment>
<feature type="transmembrane region" description="Helical" evidence="3">
    <location>
        <begin position="308"/>
        <end position="328"/>
    </location>
</feature>
<dbReference type="Pfam" id="PF07690">
    <property type="entry name" value="MFS_1"/>
    <property type="match status" value="1"/>
</dbReference>
<evidence type="ECO:0000313" key="4">
    <source>
        <dbReference type="EMBL" id="KAF2254879.1"/>
    </source>
</evidence>
<feature type="transmembrane region" description="Helical" evidence="3">
    <location>
        <begin position="49"/>
        <end position="67"/>
    </location>
</feature>
<dbReference type="GeneID" id="54576558"/>
<keyword evidence="3" id="KW-0472">Membrane</keyword>
<proteinExistence type="inferred from homology"/>
<dbReference type="EMBL" id="ML987190">
    <property type="protein sequence ID" value="KAF2254879.1"/>
    <property type="molecule type" value="Genomic_DNA"/>
</dbReference>
<dbReference type="RefSeq" id="XP_033689883.1">
    <property type="nucleotide sequence ID" value="XM_033823228.1"/>
</dbReference>
<dbReference type="SUPFAM" id="SSF103473">
    <property type="entry name" value="MFS general substrate transporter"/>
    <property type="match status" value="1"/>
</dbReference>
<protein>
    <submittedName>
        <fullName evidence="4">Monocarboxylate transporter</fullName>
    </submittedName>
</protein>
<dbReference type="InterPro" id="IPR011701">
    <property type="entry name" value="MFS"/>
</dbReference>
<dbReference type="InterPro" id="IPR036259">
    <property type="entry name" value="MFS_trans_sf"/>
</dbReference>
<gene>
    <name evidence="4" type="ORF">BU26DRAFT_417952</name>
</gene>
<evidence type="ECO:0000256" key="3">
    <source>
        <dbReference type="SAM" id="Phobius"/>
    </source>
</evidence>
<evidence type="ECO:0000313" key="5">
    <source>
        <dbReference type="Proteomes" id="UP000800094"/>
    </source>
</evidence>
<sequence length="419" mass="46439">LPPQDRGAGAWKVLLGCWLLEVSWGFPISFGVFQSYYSTHPQFSTSTSIPTIGALALGFPYLLLPLTSSICLRYPHFQLHFMFFGWFMLTSSLLLASFATQVWHLIWTQGAMYGMGWCVCYTPFLIILNEWFDKKRGLAYGLLFAASGTSGLILPFMLEALLSRYGFRVALRSYVVVYAIISAPSFWLIRPRLPAHRRKQDAGRKSETTRLWCTVLISPATLVISASVFLQGLVFPFPATFLPSFATALGLPPSAGDSLLAVSSLCQVLGLVILGWFSDHVSYHIPHSISSFVSGIAALFLWGPGKGFAPLAIFAAVWGFFATPYSMLWTRMSAGLAEEGGQENLVQRTMVLYSWFSFERGVADILAGPLSEVLIEGEVARGKFGLGKWRDIVGFSGIMLLVSAAGGLMWFWEKWKRRP</sequence>